<dbReference type="SMART" id="SM00052">
    <property type="entry name" value="EAL"/>
    <property type="match status" value="1"/>
</dbReference>
<keyword evidence="4" id="KW-1185">Reference proteome</keyword>
<dbReference type="Gene3D" id="3.20.20.450">
    <property type="entry name" value="EAL domain"/>
    <property type="match status" value="1"/>
</dbReference>
<evidence type="ECO:0000313" key="4">
    <source>
        <dbReference type="Proteomes" id="UP000199527"/>
    </source>
</evidence>
<evidence type="ECO:0000259" key="1">
    <source>
        <dbReference type="PROSITE" id="PS50883"/>
    </source>
</evidence>
<dbReference type="Proteomes" id="UP000199527">
    <property type="component" value="Unassembled WGS sequence"/>
</dbReference>
<dbReference type="SMART" id="SM00267">
    <property type="entry name" value="GGDEF"/>
    <property type="match status" value="1"/>
</dbReference>
<dbReference type="InterPro" id="IPR001633">
    <property type="entry name" value="EAL_dom"/>
</dbReference>
<dbReference type="Gene3D" id="3.30.70.270">
    <property type="match status" value="1"/>
</dbReference>
<dbReference type="AlphaFoldDB" id="A0A1G8UCG7"/>
<proteinExistence type="predicted"/>
<dbReference type="CDD" id="cd01949">
    <property type="entry name" value="GGDEF"/>
    <property type="match status" value="1"/>
</dbReference>
<sequence>MKLNHRLNLTLLPVIVLVFSVAATLTIGETQRRSSDFLKHRLVVELENIEAQLVNQGTLMVSGLKLMLSNDAFHSLRRSDHSHSASLSLQHLILEHHANLRQILPNLEMLQIYDTHGEVLLSTTVDNNPFSPPATPPIPSELQWWTPGLPALSGQNFYLYLNNSGAARLVLIEAFVPEMFGVKHSNASNAANNLYALISITLGGGDEVRPNTLSPTQKGLSLQLSPQTEGLPMSQAQRSRLSPAQQLSGYITTDAAIATLTTPLYLATLSPQPGLAWREIAPLVKTELLLALLLIILTYLVLKKLIHNYIIRPVTMLVTQVKHISADSASTLKPQPGSNEITQLNNAYVKLVDDIQHLAAYDPLTGLANRRKFQFVLDKEIANTLKYEQSLALLYIDLDNFKRVNDSFGHETGDRLLCEYTHRLNKAILNCRNASPRLTRPLLARLAGDEFALLLNDVSSANTAISVAKRVLAITENGLTVDGFTHNIGTSIGIALAPRDALDTSALFRCADTAMYQAKLKGKGRYQLFSDDIARLLAEQDAIEQALHTALGREEFELNFQPIFDANNLRVTAIEALLRCNHPQLKQAGPDKFIPVAESTGLIRQIDRWVIEHALSSLAQLQQRGFGGVLNINISANELHNEQFPSHISTELGKHNISPAAVELEITETTLIDADRQSVSVLRRLQDIGVNIALDDFGTGYIGFNQLNHYPVNTLKIDRSFVHAIGNESGQKRPMVDVVLELASIFDLDTVAEGVETEQQLLRLRKLGCNFLQGYYLARPMPLTELLKFLEQHGECPPAQAQSLPD</sequence>
<dbReference type="Gene3D" id="6.10.340.10">
    <property type="match status" value="1"/>
</dbReference>
<dbReference type="OrthoDB" id="9804951at2"/>
<dbReference type="InterPro" id="IPR043128">
    <property type="entry name" value="Rev_trsase/Diguanyl_cyclase"/>
</dbReference>
<dbReference type="InterPro" id="IPR000160">
    <property type="entry name" value="GGDEF_dom"/>
</dbReference>
<dbReference type="RefSeq" id="WP_090365425.1">
    <property type="nucleotide sequence ID" value="NZ_FNEM01000009.1"/>
</dbReference>
<dbReference type="Pfam" id="PF00990">
    <property type="entry name" value="GGDEF"/>
    <property type="match status" value="1"/>
</dbReference>
<dbReference type="PROSITE" id="PS50887">
    <property type="entry name" value="GGDEF"/>
    <property type="match status" value="1"/>
</dbReference>
<reference evidence="4" key="1">
    <citation type="submission" date="2016-10" db="EMBL/GenBank/DDBJ databases">
        <authorList>
            <person name="Varghese N."/>
            <person name="Submissions S."/>
        </authorList>
    </citation>
    <scope>NUCLEOTIDE SEQUENCE [LARGE SCALE GENOMIC DNA]</scope>
    <source>
        <strain evidence="4">DSM 23317</strain>
    </source>
</reference>
<dbReference type="PROSITE" id="PS50883">
    <property type="entry name" value="EAL"/>
    <property type="match status" value="1"/>
</dbReference>
<accession>A0A1G8UCG7</accession>
<dbReference type="EMBL" id="FNEM01000009">
    <property type="protein sequence ID" value="SDJ51284.1"/>
    <property type="molecule type" value="Genomic_DNA"/>
</dbReference>
<dbReference type="CDD" id="cd01948">
    <property type="entry name" value="EAL"/>
    <property type="match status" value="1"/>
</dbReference>
<name>A0A1G8UCG7_9GAMM</name>
<feature type="domain" description="EAL" evidence="1">
    <location>
        <begin position="540"/>
        <end position="794"/>
    </location>
</feature>
<dbReference type="NCBIfam" id="TIGR00254">
    <property type="entry name" value="GGDEF"/>
    <property type="match status" value="1"/>
</dbReference>
<evidence type="ECO:0000313" key="3">
    <source>
        <dbReference type="EMBL" id="SDJ51284.1"/>
    </source>
</evidence>
<feature type="domain" description="GGDEF" evidence="2">
    <location>
        <begin position="389"/>
        <end position="531"/>
    </location>
</feature>
<dbReference type="PANTHER" id="PTHR33121">
    <property type="entry name" value="CYCLIC DI-GMP PHOSPHODIESTERASE PDEF"/>
    <property type="match status" value="1"/>
</dbReference>
<dbReference type="InterPro" id="IPR050706">
    <property type="entry name" value="Cyclic-di-GMP_PDE-like"/>
</dbReference>
<dbReference type="GO" id="GO:0071111">
    <property type="term" value="F:cyclic-guanylate-specific phosphodiesterase activity"/>
    <property type="evidence" value="ECO:0007669"/>
    <property type="project" value="InterPro"/>
</dbReference>
<dbReference type="SUPFAM" id="SSF141868">
    <property type="entry name" value="EAL domain-like"/>
    <property type="match status" value="1"/>
</dbReference>
<gene>
    <name evidence="3" type="ORF">SAMN04488540_10939</name>
</gene>
<protein>
    <submittedName>
        <fullName evidence="3">Diguanylate cyclase (GGDEF) domain-containing protein</fullName>
    </submittedName>
</protein>
<dbReference type="PANTHER" id="PTHR33121:SF79">
    <property type="entry name" value="CYCLIC DI-GMP PHOSPHODIESTERASE PDED-RELATED"/>
    <property type="match status" value="1"/>
</dbReference>
<evidence type="ECO:0000259" key="2">
    <source>
        <dbReference type="PROSITE" id="PS50887"/>
    </source>
</evidence>
<dbReference type="SUPFAM" id="SSF55073">
    <property type="entry name" value="Nucleotide cyclase"/>
    <property type="match status" value="1"/>
</dbReference>
<dbReference type="InterPro" id="IPR035919">
    <property type="entry name" value="EAL_sf"/>
</dbReference>
<dbReference type="InterPro" id="IPR029787">
    <property type="entry name" value="Nucleotide_cyclase"/>
</dbReference>
<organism evidence="3 4">
    <name type="scientific">Ferrimonas sediminum</name>
    <dbReference type="NCBI Taxonomy" id="718193"/>
    <lineage>
        <taxon>Bacteria</taxon>
        <taxon>Pseudomonadati</taxon>
        <taxon>Pseudomonadota</taxon>
        <taxon>Gammaproteobacteria</taxon>
        <taxon>Alteromonadales</taxon>
        <taxon>Ferrimonadaceae</taxon>
        <taxon>Ferrimonas</taxon>
    </lineage>
</organism>
<dbReference type="Pfam" id="PF00563">
    <property type="entry name" value="EAL"/>
    <property type="match status" value="1"/>
</dbReference>